<sequence length="330" mass="38228">MGSSSSKSGRKKSFTDEDLLSTIDDGSIGEQFRYIQGRRFHNVLSAVYDLPNDDEEADRLHLEHFLIKAVWQSNFSSPIIRQLESNSDDNIVSLTIIEWDLCTGRREYYERCGSGSWSLEMSADYPNSKFVGLDISPIFPTRIKPNNLTFQKSNILEGINYRDGEFDFVHMRFMMPAFTQAQWEEIVIREIVRVLAVGGYLELCEYELCQNCGPVFEKLLSSRREMLRKMGINPDISQILGKFVDATSQFEQIHHDERIIPVGKTWAGKIGEVGKEDIHTRMLAIKPVLFPFMGITSEEYDEMMRKSILEFDEYKTFFVTCRWYAKKVHS</sequence>
<dbReference type="Proteomes" id="UP000789342">
    <property type="component" value="Unassembled WGS sequence"/>
</dbReference>
<name>A0A9N9G5Y3_9GLOM</name>
<evidence type="ECO:0000313" key="3">
    <source>
        <dbReference type="Proteomes" id="UP000789342"/>
    </source>
</evidence>
<reference evidence="2" key="1">
    <citation type="submission" date="2021-06" db="EMBL/GenBank/DDBJ databases">
        <authorList>
            <person name="Kallberg Y."/>
            <person name="Tangrot J."/>
            <person name="Rosling A."/>
        </authorList>
    </citation>
    <scope>NUCLEOTIDE SEQUENCE</scope>
    <source>
        <strain evidence="2">CL551</strain>
    </source>
</reference>
<organism evidence="2 3">
    <name type="scientific">Acaulospora morrowiae</name>
    <dbReference type="NCBI Taxonomy" id="94023"/>
    <lineage>
        <taxon>Eukaryota</taxon>
        <taxon>Fungi</taxon>
        <taxon>Fungi incertae sedis</taxon>
        <taxon>Mucoromycota</taxon>
        <taxon>Glomeromycotina</taxon>
        <taxon>Glomeromycetes</taxon>
        <taxon>Diversisporales</taxon>
        <taxon>Acaulosporaceae</taxon>
        <taxon>Acaulospora</taxon>
    </lineage>
</organism>
<dbReference type="InterPro" id="IPR029063">
    <property type="entry name" value="SAM-dependent_MTases_sf"/>
</dbReference>
<dbReference type="Gene3D" id="3.40.50.150">
    <property type="entry name" value="Vaccinia Virus protein VP39"/>
    <property type="match status" value="1"/>
</dbReference>
<dbReference type="AlphaFoldDB" id="A0A9N9G5Y3"/>
<evidence type="ECO:0000259" key="1">
    <source>
        <dbReference type="Pfam" id="PF13649"/>
    </source>
</evidence>
<protein>
    <submittedName>
        <fullName evidence="2">14164_t:CDS:1</fullName>
    </submittedName>
</protein>
<keyword evidence="3" id="KW-1185">Reference proteome</keyword>
<dbReference type="EMBL" id="CAJVPV010004820">
    <property type="protein sequence ID" value="CAG8579631.1"/>
    <property type="molecule type" value="Genomic_DNA"/>
</dbReference>
<dbReference type="InterPro" id="IPR041698">
    <property type="entry name" value="Methyltransf_25"/>
</dbReference>
<dbReference type="SUPFAM" id="SSF53335">
    <property type="entry name" value="S-adenosyl-L-methionine-dependent methyltransferases"/>
    <property type="match status" value="1"/>
</dbReference>
<dbReference type="Pfam" id="PF13649">
    <property type="entry name" value="Methyltransf_25"/>
    <property type="match status" value="1"/>
</dbReference>
<comment type="caution">
    <text evidence="2">The sequence shown here is derived from an EMBL/GenBank/DDBJ whole genome shotgun (WGS) entry which is preliminary data.</text>
</comment>
<evidence type="ECO:0000313" key="2">
    <source>
        <dbReference type="EMBL" id="CAG8579631.1"/>
    </source>
</evidence>
<gene>
    <name evidence="2" type="ORF">AMORRO_LOCUS6847</name>
</gene>
<accession>A0A9N9G5Y3</accession>
<proteinExistence type="predicted"/>
<dbReference type="CDD" id="cd02440">
    <property type="entry name" value="AdoMet_MTases"/>
    <property type="match status" value="1"/>
</dbReference>
<feature type="domain" description="Methyltransferase" evidence="1">
    <location>
        <begin position="112"/>
        <end position="199"/>
    </location>
</feature>
<dbReference type="PANTHER" id="PTHR43591:SF110">
    <property type="entry name" value="RHODANESE DOMAIN-CONTAINING PROTEIN"/>
    <property type="match status" value="1"/>
</dbReference>
<dbReference type="OrthoDB" id="2013972at2759"/>
<dbReference type="PANTHER" id="PTHR43591">
    <property type="entry name" value="METHYLTRANSFERASE"/>
    <property type="match status" value="1"/>
</dbReference>